<evidence type="ECO:0000256" key="12">
    <source>
        <dbReference type="ARBA" id="ARBA00023027"/>
    </source>
</evidence>
<evidence type="ECO:0000256" key="9">
    <source>
        <dbReference type="ARBA" id="ARBA00022967"/>
    </source>
</evidence>
<keyword evidence="6 18" id="KW-0679">Respiratory chain</keyword>
<dbReference type="InterPro" id="IPR010933">
    <property type="entry name" value="NADH_DH_su2_C"/>
</dbReference>
<dbReference type="PANTHER" id="PTHR46552:SF1">
    <property type="entry name" value="NADH-UBIQUINONE OXIDOREDUCTASE CHAIN 2"/>
    <property type="match status" value="1"/>
</dbReference>
<evidence type="ECO:0000256" key="11">
    <source>
        <dbReference type="ARBA" id="ARBA00022989"/>
    </source>
</evidence>
<feature type="transmembrane region" description="Helical" evidence="18">
    <location>
        <begin position="276"/>
        <end position="294"/>
    </location>
</feature>
<feature type="domain" description="NADH:quinone oxidoreductase/Mrp antiporter transmembrane" evidence="19">
    <location>
        <begin position="23"/>
        <end position="287"/>
    </location>
</feature>
<keyword evidence="14 18" id="KW-0496">Mitochondrion</keyword>
<comment type="similarity">
    <text evidence="2 18">Belongs to the complex I subunit 2 family.</text>
</comment>
<feature type="domain" description="NADH dehydrogenase subunit 2 C-terminal" evidence="20">
    <location>
        <begin position="290"/>
        <end position="344"/>
    </location>
</feature>
<comment type="function">
    <text evidence="18">Core subunit of the mitochondrial membrane respiratory chain NADH dehydrogenase (Complex I) which catalyzes electron transfer from NADH through the respiratory chain, using ubiquinone as an electron acceptor. Essential for the catalytic activity and assembly of complex I.</text>
</comment>
<evidence type="ECO:0000256" key="10">
    <source>
        <dbReference type="ARBA" id="ARBA00022982"/>
    </source>
</evidence>
<dbReference type="InterPro" id="IPR003917">
    <property type="entry name" value="NADH_UbQ_OxRdtase_chain2"/>
</dbReference>
<feature type="transmembrane region" description="Helical" evidence="18">
    <location>
        <begin position="202"/>
        <end position="222"/>
    </location>
</feature>
<keyword evidence="15 18" id="KW-0472">Membrane</keyword>
<name>A0A023HRV7_9PRIM</name>
<keyword evidence="9 18" id="KW-1278">Translocase</keyword>
<organism evidence="21">
    <name type="scientific">Tarsius lariang</name>
    <name type="common">Lariang tarsier</name>
    <dbReference type="NCBI Taxonomy" id="630277"/>
    <lineage>
        <taxon>Eukaryota</taxon>
        <taxon>Metazoa</taxon>
        <taxon>Chordata</taxon>
        <taxon>Craniata</taxon>
        <taxon>Vertebrata</taxon>
        <taxon>Euteleostomi</taxon>
        <taxon>Mammalia</taxon>
        <taxon>Eutheria</taxon>
        <taxon>Euarchontoglires</taxon>
        <taxon>Primates</taxon>
        <taxon>Haplorrhini</taxon>
        <taxon>Tarsiiformes</taxon>
        <taxon>Tarsiidae</taxon>
        <taxon>Tarsius</taxon>
    </lineage>
</organism>
<keyword evidence="7 18" id="KW-0812">Transmembrane</keyword>
<feature type="transmembrane region" description="Helical" evidence="18">
    <location>
        <begin position="323"/>
        <end position="344"/>
    </location>
</feature>
<gene>
    <name evidence="21" type="primary">ND2</name>
</gene>
<comment type="subcellular location">
    <subcellularLocation>
        <location evidence="1 18">Mitochondrion inner membrane</location>
        <topology evidence="1 18">Multi-pass membrane protein</topology>
    </subcellularLocation>
</comment>
<evidence type="ECO:0000256" key="4">
    <source>
        <dbReference type="ARBA" id="ARBA00021008"/>
    </source>
</evidence>
<evidence type="ECO:0000256" key="18">
    <source>
        <dbReference type="RuleBase" id="RU003403"/>
    </source>
</evidence>
<evidence type="ECO:0000256" key="5">
    <source>
        <dbReference type="ARBA" id="ARBA00022448"/>
    </source>
</evidence>
<evidence type="ECO:0000256" key="6">
    <source>
        <dbReference type="ARBA" id="ARBA00022660"/>
    </source>
</evidence>
<evidence type="ECO:0000256" key="13">
    <source>
        <dbReference type="ARBA" id="ARBA00023075"/>
    </source>
</evidence>
<accession>A0A023HRV7</accession>
<dbReference type="Pfam" id="PF06444">
    <property type="entry name" value="NADH_dehy_S2_C"/>
    <property type="match status" value="1"/>
</dbReference>
<proteinExistence type="inferred from homology"/>
<dbReference type="GO" id="GO:0006120">
    <property type="term" value="P:mitochondrial electron transport, NADH to ubiquinone"/>
    <property type="evidence" value="ECO:0007669"/>
    <property type="project" value="InterPro"/>
</dbReference>
<keyword evidence="13 18" id="KW-0830">Ubiquinone</keyword>
<keyword evidence="10 18" id="KW-0249">Electron transport</keyword>
<geneLocation type="mitochondrion" evidence="21"/>
<feature type="transmembrane region" description="Helical" evidence="18">
    <location>
        <begin position="57"/>
        <end position="76"/>
    </location>
</feature>
<evidence type="ECO:0000259" key="19">
    <source>
        <dbReference type="Pfam" id="PF00361"/>
    </source>
</evidence>
<feature type="transmembrane region" description="Helical" evidence="18">
    <location>
        <begin position="96"/>
        <end position="115"/>
    </location>
</feature>
<feature type="transmembrane region" description="Helical" evidence="18">
    <location>
        <begin position="151"/>
        <end position="171"/>
    </location>
</feature>
<evidence type="ECO:0000259" key="20">
    <source>
        <dbReference type="Pfam" id="PF06444"/>
    </source>
</evidence>
<feature type="transmembrane region" description="Helical" evidence="18">
    <location>
        <begin position="243"/>
        <end position="264"/>
    </location>
</feature>
<dbReference type="RefSeq" id="YP_009027681.1">
    <property type="nucleotide sequence ID" value="NC_024051.1"/>
</dbReference>
<dbReference type="GeneID" id="19221775"/>
<dbReference type="AlphaFoldDB" id="A0A023HRV7"/>
<dbReference type="EC" id="7.1.1.2" evidence="3 18"/>
<dbReference type="Pfam" id="PF00361">
    <property type="entry name" value="Proton_antipo_M"/>
    <property type="match status" value="1"/>
</dbReference>
<evidence type="ECO:0000256" key="2">
    <source>
        <dbReference type="ARBA" id="ARBA00007012"/>
    </source>
</evidence>
<evidence type="ECO:0000256" key="3">
    <source>
        <dbReference type="ARBA" id="ARBA00012944"/>
    </source>
</evidence>
<comment type="subunit">
    <text evidence="16">Core subunit of respiratory chain NADH dehydrogenase (Complex I) which is composed of 45 different subunits. Interacts with TMEM242.</text>
</comment>
<dbReference type="GO" id="GO:0005743">
    <property type="term" value="C:mitochondrial inner membrane"/>
    <property type="evidence" value="ECO:0007669"/>
    <property type="project" value="UniProtKB-SubCell"/>
</dbReference>
<reference evidence="21" key="1">
    <citation type="submission" date="2013-04" db="EMBL/GenBank/DDBJ databases">
        <title>Control region length dynamics potentially drives amino acid evolution in tarsier mitochondrial genomes.</title>
        <authorList>
            <person name="Merker S."/>
        </authorList>
    </citation>
    <scope>NUCLEOTIDE SEQUENCE</scope>
</reference>
<dbReference type="CTD" id="4536"/>
<keyword evidence="11 18" id="KW-1133">Transmembrane helix</keyword>
<evidence type="ECO:0000256" key="1">
    <source>
        <dbReference type="ARBA" id="ARBA00004448"/>
    </source>
</evidence>
<dbReference type="GO" id="GO:0008137">
    <property type="term" value="F:NADH dehydrogenase (ubiquinone) activity"/>
    <property type="evidence" value="ECO:0007669"/>
    <property type="project" value="UniProtKB-EC"/>
</dbReference>
<dbReference type="InterPro" id="IPR050175">
    <property type="entry name" value="Complex_I_Subunit_2"/>
</dbReference>
<dbReference type="EMBL" id="KC977309">
    <property type="protein sequence ID" value="AGQ42693.1"/>
    <property type="molecule type" value="Genomic_DNA"/>
</dbReference>
<evidence type="ECO:0000313" key="21">
    <source>
        <dbReference type="EMBL" id="AGQ42693.1"/>
    </source>
</evidence>
<evidence type="ECO:0000256" key="7">
    <source>
        <dbReference type="ARBA" id="ARBA00022692"/>
    </source>
</evidence>
<keyword evidence="5" id="KW-0813">Transport</keyword>
<evidence type="ECO:0000256" key="14">
    <source>
        <dbReference type="ARBA" id="ARBA00023128"/>
    </source>
</evidence>
<evidence type="ECO:0000256" key="17">
    <source>
        <dbReference type="ARBA" id="ARBA00049551"/>
    </source>
</evidence>
<keyword evidence="8 18" id="KW-0999">Mitochondrion inner membrane</keyword>
<evidence type="ECO:0000256" key="8">
    <source>
        <dbReference type="ARBA" id="ARBA00022792"/>
    </source>
</evidence>
<dbReference type="PANTHER" id="PTHR46552">
    <property type="entry name" value="NADH-UBIQUINONE OXIDOREDUCTASE CHAIN 2"/>
    <property type="match status" value="1"/>
</dbReference>
<keyword evidence="12 18" id="KW-0520">NAD</keyword>
<evidence type="ECO:0000256" key="15">
    <source>
        <dbReference type="ARBA" id="ARBA00023136"/>
    </source>
</evidence>
<protein>
    <recommendedName>
        <fullName evidence="4 18">NADH-ubiquinone oxidoreductase chain 2</fullName>
        <ecNumber evidence="3 18">7.1.1.2</ecNumber>
    </recommendedName>
</protein>
<sequence>MKPVIFSSIFLTLFSGTLITMLSSHWLLVWIGLEMSMLAITPLLIKKANPRSTEAATKYFLIQATASMILIMSVIINMSYSGQWTILNKYNNLSSMMVLIALMMKLGLAPFHFWVPEVTQGVSLVSGLLLLTWQKLAPISILYQINMILDLTPLLLIALTSITLGGWGGLNQTQTRKIMAYSSIAHMGWMVAILKYNSSTMILNLLIYIILTISFFSMLHILSSTTILTMSHSWNKTPLMPSLMLLTLLSLGGLPPLTGFLPKWAVIQELIKNNSILIPTLMAITALLNLYFYMRLIYSTTLTMFPTNNNTKMKWQFEKMKPMLMVPTLTILSTLLLPLSPVMLPMG</sequence>
<dbReference type="InterPro" id="IPR001750">
    <property type="entry name" value="ND/Mrp_TM"/>
</dbReference>
<comment type="catalytic activity">
    <reaction evidence="17 18">
        <text>a ubiquinone + NADH + 5 H(+)(in) = a ubiquinol + NAD(+) + 4 H(+)(out)</text>
        <dbReference type="Rhea" id="RHEA:29091"/>
        <dbReference type="Rhea" id="RHEA-COMP:9565"/>
        <dbReference type="Rhea" id="RHEA-COMP:9566"/>
        <dbReference type="ChEBI" id="CHEBI:15378"/>
        <dbReference type="ChEBI" id="CHEBI:16389"/>
        <dbReference type="ChEBI" id="CHEBI:17976"/>
        <dbReference type="ChEBI" id="CHEBI:57540"/>
        <dbReference type="ChEBI" id="CHEBI:57945"/>
        <dbReference type="EC" id="7.1.1.2"/>
    </reaction>
</comment>
<evidence type="ECO:0000256" key="16">
    <source>
        <dbReference type="ARBA" id="ARBA00029481"/>
    </source>
</evidence>
<dbReference type="PRINTS" id="PR01436">
    <property type="entry name" value="NADHDHGNASE2"/>
</dbReference>